<proteinExistence type="predicted"/>
<evidence type="ECO:0000313" key="1">
    <source>
        <dbReference type="EMBL" id="KAI4314312.1"/>
    </source>
</evidence>
<sequence>MASSGRILKLVSRSFSSAASTTSLFSRGRNGYLGSGLSKYSTAAATEEPIKPTVNIEHTQLLIDGKFVNAASGKTFPTLDPRTGEVITHVAEGDAEDVNRAVSAARKAFDLGPWPRMTAYERSRILLRFADLIEKHNDEIAALETWDNGKPYEQSAQIEIPMLVRLFRYYAGWADKIHGLTVPADGPYHVQTLHEPIGVAGQIIPWNFPLLMFAWKVGPALACGNTIVLKTAEQTPLSALYVAKLLHEAGVPDGVLNILSGFGPTAGAALASHMDVDKLAFTGSTDTGKIVLELAARSNLKPVTLELGGKSPFIVCEDADVDQAVEQAHFALFFNQGQCCCAGSRTFVHERVYDEFIEKAKARALKRSVGDPFKGGIEQGPQIDSEQFEKILKYIRSGVESGATLETGGDRLGNKGFYIKPTVFSNVQDNMSIAKDEIFGPVQSILKFRDLEEVIKRANNTRYGLAAGVYTKSLDTANILTRSLRAGTVWINCFDTFDAAIPFGGYKMSGIGREKGIYSLNNYLQVKAVVTPLQNPTWL</sequence>
<evidence type="ECO:0000313" key="2">
    <source>
        <dbReference type="Proteomes" id="UP000828941"/>
    </source>
</evidence>
<keyword evidence="2" id="KW-1185">Reference proteome</keyword>
<dbReference type="Proteomes" id="UP000828941">
    <property type="component" value="Chromosome 11"/>
</dbReference>
<reference evidence="1 2" key="1">
    <citation type="journal article" date="2022" name="DNA Res.">
        <title>Chromosomal-level genome assembly of the orchid tree Bauhinia variegata (Leguminosae; Cercidoideae) supports the allotetraploid origin hypothesis of Bauhinia.</title>
        <authorList>
            <person name="Zhong Y."/>
            <person name="Chen Y."/>
            <person name="Zheng D."/>
            <person name="Pang J."/>
            <person name="Liu Y."/>
            <person name="Luo S."/>
            <person name="Meng S."/>
            <person name="Qian L."/>
            <person name="Wei D."/>
            <person name="Dai S."/>
            <person name="Zhou R."/>
        </authorList>
    </citation>
    <scope>NUCLEOTIDE SEQUENCE [LARGE SCALE GENOMIC DNA]</scope>
    <source>
        <strain evidence="1">BV-YZ2020</strain>
    </source>
</reference>
<protein>
    <submittedName>
        <fullName evidence="1">Uncharacterized protein</fullName>
    </submittedName>
</protein>
<name>A0ACB9LSA4_BAUVA</name>
<accession>A0ACB9LSA4</accession>
<comment type="caution">
    <text evidence="1">The sequence shown here is derived from an EMBL/GenBank/DDBJ whole genome shotgun (WGS) entry which is preliminary data.</text>
</comment>
<dbReference type="EMBL" id="CM039436">
    <property type="protein sequence ID" value="KAI4314312.1"/>
    <property type="molecule type" value="Genomic_DNA"/>
</dbReference>
<gene>
    <name evidence="1" type="ORF">L6164_027234</name>
</gene>
<organism evidence="1 2">
    <name type="scientific">Bauhinia variegata</name>
    <name type="common">Purple orchid tree</name>
    <name type="synonym">Phanera variegata</name>
    <dbReference type="NCBI Taxonomy" id="167791"/>
    <lineage>
        <taxon>Eukaryota</taxon>
        <taxon>Viridiplantae</taxon>
        <taxon>Streptophyta</taxon>
        <taxon>Embryophyta</taxon>
        <taxon>Tracheophyta</taxon>
        <taxon>Spermatophyta</taxon>
        <taxon>Magnoliopsida</taxon>
        <taxon>eudicotyledons</taxon>
        <taxon>Gunneridae</taxon>
        <taxon>Pentapetalae</taxon>
        <taxon>rosids</taxon>
        <taxon>fabids</taxon>
        <taxon>Fabales</taxon>
        <taxon>Fabaceae</taxon>
        <taxon>Cercidoideae</taxon>
        <taxon>Cercideae</taxon>
        <taxon>Bauhiniinae</taxon>
        <taxon>Bauhinia</taxon>
    </lineage>
</organism>